<name>A0A6J5NBF9_9CAUD</name>
<reference evidence="1" key="1">
    <citation type="submission" date="2020-04" db="EMBL/GenBank/DDBJ databases">
        <authorList>
            <person name="Chiriac C."/>
            <person name="Salcher M."/>
            <person name="Ghai R."/>
            <person name="Kavagutti S V."/>
        </authorList>
    </citation>
    <scope>NUCLEOTIDE SEQUENCE</scope>
</reference>
<protein>
    <submittedName>
        <fullName evidence="1">Uncharacterized protein</fullName>
    </submittedName>
</protein>
<gene>
    <name evidence="1" type="ORF">UFOVP670_10</name>
</gene>
<proteinExistence type="predicted"/>
<evidence type="ECO:0000313" key="1">
    <source>
        <dbReference type="EMBL" id="CAB4155346.1"/>
    </source>
</evidence>
<dbReference type="EMBL" id="LR796632">
    <property type="protein sequence ID" value="CAB4155346.1"/>
    <property type="molecule type" value="Genomic_DNA"/>
</dbReference>
<sequence length="71" mass="7754">MTERLTPTALSITIAPMVLRDAGLPGNGLFRYGAGYDLNKSMFENGNGSMTAHSREEVARITRRLGGRMKP</sequence>
<accession>A0A6J5NBF9</accession>
<organism evidence="1">
    <name type="scientific">uncultured Caudovirales phage</name>
    <dbReference type="NCBI Taxonomy" id="2100421"/>
    <lineage>
        <taxon>Viruses</taxon>
        <taxon>Duplodnaviria</taxon>
        <taxon>Heunggongvirae</taxon>
        <taxon>Uroviricota</taxon>
        <taxon>Caudoviricetes</taxon>
        <taxon>Peduoviridae</taxon>
        <taxon>Maltschvirus</taxon>
        <taxon>Maltschvirus maltsch</taxon>
    </lineage>
</organism>